<accession>A0ABM1NJK2</accession>
<keyword evidence="2" id="KW-1185">Reference proteome</keyword>
<proteinExistence type="predicted"/>
<dbReference type="GeneID" id="108569820"/>
<dbReference type="PANTHER" id="PTHR13582">
    <property type="entry name" value="M-PHASE PHOSPHOPROTEIN 6"/>
    <property type="match status" value="1"/>
</dbReference>
<dbReference type="PANTHER" id="PTHR13582:SF0">
    <property type="entry name" value="M-PHASE PHOSPHOPROTEIN 6"/>
    <property type="match status" value="1"/>
</dbReference>
<evidence type="ECO:0000256" key="1">
    <source>
        <dbReference type="SAM" id="MobiDB-lite"/>
    </source>
</evidence>
<protein>
    <submittedName>
        <fullName evidence="3">M-phase phosphoprotein 6</fullName>
    </submittedName>
</protein>
<evidence type="ECO:0000313" key="3">
    <source>
        <dbReference type="RefSeq" id="XP_017787002.1"/>
    </source>
</evidence>
<sequence>MGDNSRTKLSKSVLDMKFMKKTKDRVEKEADDAEGNAMYSSEITEDMKKSGTIFVNTSIMNCRNLIEGRLSFGGMNPDIEKIMSDTYVKQLEDAEKQNEKDVSDQEMAEGYSTLNKTMAKKFQTKKARSKKFMKPKPMD</sequence>
<organism evidence="2 3">
    <name type="scientific">Nicrophorus vespilloides</name>
    <name type="common">Boreal carrion beetle</name>
    <dbReference type="NCBI Taxonomy" id="110193"/>
    <lineage>
        <taxon>Eukaryota</taxon>
        <taxon>Metazoa</taxon>
        <taxon>Ecdysozoa</taxon>
        <taxon>Arthropoda</taxon>
        <taxon>Hexapoda</taxon>
        <taxon>Insecta</taxon>
        <taxon>Pterygota</taxon>
        <taxon>Neoptera</taxon>
        <taxon>Endopterygota</taxon>
        <taxon>Coleoptera</taxon>
        <taxon>Polyphaga</taxon>
        <taxon>Staphyliniformia</taxon>
        <taxon>Silphidae</taxon>
        <taxon>Nicrophorinae</taxon>
        <taxon>Nicrophorus</taxon>
    </lineage>
</organism>
<gene>
    <name evidence="3" type="primary">LOC108569820</name>
</gene>
<evidence type="ECO:0000313" key="2">
    <source>
        <dbReference type="Proteomes" id="UP000695000"/>
    </source>
</evidence>
<name>A0ABM1NJK2_NICVS</name>
<reference evidence="3" key="1">
    <citation type="submission" date="2025-08" db="UniProtKB">
        <authorList>
            <consortium name="RefSeq"/>
        </authorList>
    </citation>
    <scope>IDENTIFICATION</scope>
    <source>
        <tissue evidence="3">Whole Larva</tissue>
    </source>
</reference>
<dbReference type="InterPro" id="IPR019324">
    <property type="entry name" value="MPP6"/>
</dbReference>
<dbReference type="Proteomes" id="UP000695000">
    <property type="component" value="Unplaced"/>
</dbReference>
<dbReference type="RefSeq" id="XP_017787002.1">
    <property type="nucleotide sequence ID" value="XM_017931513.1"/>
</dbReference>
<dbReference type="Pfam" id="PF10175">
    <property type="entry name" value="MPP6"/>
    <property type="match status" value="1"/>
</dbReference>
<feature type="region of interest" description="Disordered" evidence="1">
    <location>
        <begin position="119"/>
        <end position="139"/>
    </location>
</feature>